<feature type="transmembrane region" description="Helical" evidence="1">
    <location>
        <begin position="218"/>
        <end position="238"/>
    </location>
</feature>
<gene>
    <name evidence="2" type="ORF">ENG09_01000</name>
</gene>
<dbReference type="PANTHER" id="PTHR40700:SF1">
    <property type="entry name" value="DUF63 DOMAIN-CONTAINING PROTEIN"/>
    <property type="match status" value="1"/>
</dbReference>
<feature type="transmembrane region" description="Helical" evidence="1">
    <location>
        <begin position="144"/>
        <end position="166"/>
    </location>
</feature>
<evidence type="ECO:0000256" key="1">
    <source>
        <dbReference type="SAM" id="Phobius"/>
    </source>
</evidence>
<proteinExistence type="predicted"/>
<keyword evidence="1" id="KW-0472">Membrane</keyword>
<evidence type="ECO:0000313" key="2">
    <source>
        <dbReference type="EMBL" id="HDM35819.1"/>
    </source>
</evidence>
<feature type="transmembrane region" description="Helical" evidence="1">
    <location>
        <begin position="117"/>
        <end position="138"/>
    </location>
</feature>
<dbReference type="Proteomes" id="UP000885863">
    <property type="component" value="Unassembled WGS sequence"/>
</dbReference>
<dbReference type="InterPro" id="IPR002749">
    <property type="entry name" value="DUF63"/>
</dbReference>
<dbReference type="EMBL" id="DQZR01000038">
    <property type="protein sequence ID" value="HDM35819.1"/>
    <property type="molecule type" value="Genomic_DNA"/>
</dbReference>
<protein>
    <submittedName>
        <fullName evidence="2">DUF63 family protein</fullName>
    </submittedName>
</protein>
<dbReference type="PANTHER" id="PTHR40700">
    <property type="entry name" value="HYPOTHETICAL MEMBRANE PROTEIN, CONSERVED, DUF63 FAMILY"/>
    <property type="match status" value="1"/>
</dbReference>
<sequence length="277" mass="31305">MPVKDLILRYYIEPIIYDTGYNPVNTLTWAILLGICIFGIIKLLKALDIRIDARFIFSLIPYIFVGSTLRVIEDANLVSPPLSYLLITPLIYFLMFFAVLMILLVSIRLARFMPDAGYHLPLGSAGTLWTILNLWILIHSGSILNPWVLPCLLIITLSTIAPLYLILRASDRIIKPKWENMAILTAHILDASSTFIGVDLLSYQGKHVLERFIVEHTHTALPMIPLKLIILLPLLYLLERELSEEAERDLRGILILTLIVIGLGPAIRNTTRMILGV</sequence>
<name>A0A7C1B335_9EURY</name>
<comment type="caution">
    <text evidence="2">The sequence shown here is derived from an EMBL/GenBank/DDBJ whole genome shotgun (WGS) entry which is preliminary data.</text>
</comment>
<feature type="transmembrane region" description="Helical" evidence="1">
    <location>
        <begin position="27"/>
        <end position="44"/>
    </location>
</feature>
<feature type="transmembrane region" description="Helical" evidence="1">
    <location>
        <begin position="250"/>
        <end position="267"/>
    </location>
</feature>
<feature type="transmembrane region" description="Helical" evidence="1">
    <location>
        <begin position="84"/>
        <end position="105"/>
    </location>
</feature>
<dbReference type="Pfam" id="PF01889">
    <property type="entry name" value="DUF63"/>
    <property type="match status" value="1"/>
</dbReference>
<reference evidence="2" key="1">
    <citation type="journal article" date="2020" name="mSystems">
        <title>Genome- and Community-Level Interaction Insights into Carbon Utilization and Element Cycling Functions of Hydrothermarchaeota in Hydrothermal Sediment.</title>
        <authorList>
            <person name="Zhou Z."/>
            <person name="Liu Y."/>
            <person name="Xu W."/>
            <person name="Pan J."/>
            <person name="Luo Z.H."/>
            <person name="Li M."/>
        </authorList>
    </citation>
    <scope>NUCLEOTIDE SEQUENCE [LARGE SCALE GENOMIC DNA]</scope>
    <source>
        <strain evidence="2">HyVt-185</strain>
    </source>
</reference>
<keyword evidence="1" id="KW-1133">Transmembrane helix</keyword>
<feature type="transmembrane region" description="Helical" evidence="1">
    <location>
        <begin position="51"/>
        <end position="72"/>
    </location>
</feature>
<feature type="transmembrane region" description="Helical" evidence="1">
    <location>
        <begin position="178"/>
        <end position="198"/>
    </location>
</feature>
<accession>A0A7C1B335</accession>
<organism evidence="2">
    <name type="scientific">Candidatus Syntropharchaeum butanivorans</name>
    <dbReference type="NCBI Taxonomy" id="1839936"/>
    <lineage>
        <taxon>Archaea</taxon>
        <taxon>Methanobacteriati</taxon>
        <taxon>Methanobacteriota</taxon>
        <taxon>Stenosarchaea group</taxon>
        <taxon>Methanomicrobia</taxon>
        <taxon>Methanosarcinales</taxon>
        <taxon>ANME-2 cluster</taxon>
        <taxon>Candidatus Syntropharchaeum</taxon>
    </lineage>
</organism>
<dbReference type="AlphaFoldDB" id="A0A7C1B335"/>
<keyword evidence="1" id="KW-0812">Transmembrane</keyword>